<feature type="binding site" description="axial binding residue" evidence="11">
    <location>
        <position position="466"/>
    </location>
    <ligand>
        <name>heme</name>
        <dbReference type="ChEBI" id="CHEBI:30413"/>
    </ligand>
    <ligandPart>
        <name>Fe</name>
        <dbReference type="ChEBI" id="CHEBI:18248"/>
    </ligandPart>
</feature>
<evidence type="ECO:0000256" key="8">
    <source>
        <dbReference type="ARBA" id="ARBA00023004"/>
    </source>
</evidence>
<gene>
    <name evidence="14" type="ORF">VNO78_09616</name>
</gene>
<evidence type="ECO:0000256" key="12">
    <source>
        <dbReference type="RuleBase" id="RU000461"/>
    </source>
</evidence>
<keyword evidence="3 11" id="KW-0349">Heme</keyword>
<keyword evidence="7 12" id="KW-0560">Oxidoreductase</keyword>
<evidence type="ECO:0000256" key="13">
    <source>
        <dbReference type="SAM" id="Phobius"/>
    </source>
</evidence>
<evidence type="ECO:0008006" key="16">
    <source>
        <dbReference type="Google" id="ProtNLM"/>
    </source>
</evidence>
<reference evidence="14 15" key="1">
    <citation type="submission" date="2024-01" db="EMBL/GenBank/DDBJ databases">
        <title>The genomes of 5 underutilized Papilionoideae crops provide insights into root nodulation and disease resistanc.</title>
        <authorList>
            <person name="Jiang F."/>
        </authorList>
    </citation>
    <scope>NUCLEOTIDE SEQUENCE [LARGE SCALE GENOMIC DNA]</scope>
    <source>
        <strain evidence="14">DUOXIRENSHENG_FW03</strain>
        <tissue evidence="14">Leaves</tissue>
    </source>
</reference>
<sequence length="520" mass="59959">MGLLGRDSHKESQVFNMNLLLAAVILLFFYAVKYFYANLWVPRRTQRHFQKQGIGGPGYRPIFGNASEIRRLYAQAKSEPTPPFDHDILGRVVPFYNQWSRAYGKTFLYWFGSTPRLAITEPDMIKEVLMNTRGEYGKVPYNPQSKLLFGQGLVGLEGDQWALHRRIINLAFNLELVKGWVPNIVASVTKRLESWEEQRGGRDEFEIDVHRELLDLSADVISRTAFGSSYEEGKHIFNLQEQQMDLFSQAVRSIYIPGFRYLPTKKNRDRWRLEKETRESILKLIETKRNMKENARNVLSSLMCSYKNDVGGEEKLGVEEIIDECKTIYFAGKETTANILTWTLLLLAKHQEWQSKAREEVLRVIGHDQLPVADNLNDLKIVSMIINETLRLYPPAVMLMRQASKDVMLGSINVPAKTQLYLALTAVHHDREIWGEDCHDFNPMRFSEPRKHIAAFFPFGLGPRTCVGQNLALVEAKIALSLIIQSYSFVVSPNYMHTPMLFITLQPQYGAQIIFRRISY</sequence>
<keyword evidence="15" id="KW-1185">Reference proteome</keyword>
<evidence type="ECO:0000256" key="7">
    <source>
        <dbReference type="ARBA" id="ARBA00023002"/>
    </source>
</evidence>
<evidence type="ECO:0000256" key="5">
    <source>
        <dbReference type="ARBA" id="ARBA00022723"/>
    </source>
</evidence>
<evidence type="ECO:0000256" key="3">
    <source>
        <dbReference type="ARBA" id="ARBA00022617"/>
    </source>
</evidence>
<evidence type="ECO:0000256" key="6">
    <source>
        <dbReference type="ARBA" id="ARBA00022989"/>
    </source>
</evidence>
<evidence type="ECO:0000256" key="2">
    <source>
        <dbReference type="ARBA" id="ARBA00010617"/>
    </source>
</evidence>
<comment type="cofactor">
    <cofactor evidence="11">
        <name>heme</name>
        <dbReference type="ChEBI" id="CHEBI:30413"/>
    </cofactor>
</comment>
<evidence type="ECO:0000313" key="15">
    <source>
        <dbReference type="Proteomes" id="UP001386955"/>
    </source>
</evidence>
<organism evidence="14 15">
    <name type="scientific">Psophocarpus tetragonolobus</name>
    <name type="common">Winged bean</name>
    <name type="synonym">Dolichos tetragonolobus</name>
    <dbReference type="NCBI Taxonomy" id="3891"/>
    <lineage>
        <taxon>Eukaryota</taxon>
        <taxon>Viridiplantae</taxon>
        <taxon>Streptophyta</taxon>
        <taxon>Embryophyta</taxon>
        <taxon>Tracheophyta</taxon>
        <taxon>Spermatophyta</taxon>
        <taxon>Magnoliopsida</taxon>
        <taxon>eudicotyledons</taxon>
        <taxon>Gunneridae</taxon>
        <taxon>Pentapetalae</taxon>
        <taxon>rosids</taxon>
        <taxon>fabids</taxon>
        <taxon>Fabales</taxon>
        <taxon>Fabaceae</taxon>
        <taxon>Papilionoideae</taxon>
        <taxon>50 kb inversion clade</taxon>
        <taxon>NPAAA clade</taxon>
        <taxon>indigoferoid/millettioid clade</taxon>
        <taxon>Phaseoleae</taxon>
        <taxon>Psophocarpus</taxon>
    </lineage>
</organism>
<dbReference type="InterPro" id="IPR050665">
    <property type="entry name" value="Cytochrome_P450_Monooxygen"/>
</dbReference>
<keyword evidence="10 13" id="KW-0472">Membrane</keyword>
<evidence type="ECO:0000256" key="9">
    <source>
        <dbReference type="ARBA" id="ARBA00023033"/>
    </source>
</evidence>
<keyword evidence="6 13" id="KW-1133">Transmembrane helix</keyword>
<evidence type="ECO:0000313" key="14">
    <source>
        <dbReference type="EMBL" id="KAK7407640.1"/>
    </source>
</evidence>
<dbReference type="InterPro" id="IPR036396">
    <property type="entry name" value="Cyt_P450_sf"/>
</dbReference>
<dbReference type="PRINTS" id="PR00385">
    <property type="entry name" value="P450"/>
</dbReference>
<evidence type="ECO:0000256" key="10">
    <source>
        <dbReference type="ARBA" id="ARBA00023136"/>
    </source>
</evidence>
<dbReference type="PANTHER" id="PTHR24282:SF211">
    <property type="entry name" value="CYTOCHROME P450-RELATED"/>
    <property type="match status" value="1"/>
</dbReference>
<evidence type="ECO:0000256" key="11">
    <source>
        <dbReference type="PIRSR" id="PIRSR602401-1"/>
    </source>
</evidence>
<comment type="caution">
    <text evidence="14">The sequence shown here is derived from an EMBL/GenBank/DDBJ whole genome shotgun (WGS) entry which is preliminary data.</text>
</comment>
<dbReference type="GO" id="GO:0020037">
    <property type="term" value="F:heme binding"/>
    <property type="evidence" value="ECO:0007669"/>
    <property type="project" value="InterPro"/>
</dbReference>
<dbReference type="PANTHER" id="PTHR24282">
    <property type="entry name" value="CYTOCHROME P450 FAMILY MEMBER"/>
    <property type="match status" value="1"/>
</dbReference>
<name>A0AAN9SXB6_PSOTE</name>
<keyword evidence="8 11" id="KW-0408">Iron</keyword>
<feature type="transmembrane region" description="Helical" evidence="13">
    <location>
        <begin position="20"/>
        <end position="41"/>
    </location>
</feature>
<protein>
    <recommendedName>
        <fullName evidence="16">Cytochrome P450</fullName>
    </recommendedName>
</protein>
<dbReference type="Proteomes" id="UP001386955">
    <property type="component" value="Unassembled WGS sequence"/>
</dbReference>
<dbReference type="GO" id="GO:0005506">
    <property type="term" value="F:iron ion binding"/>
    <property type="evidence" value="ECO:0007669"/>
    <property type="project" value="InterPro"/>
</dbReference>
<dbReference type="Pfam" id="PF00067">
    <property type="entry name" value="p450"/>
    <property type="match status" value="1"/>
</dbReference>
<evidence type="ECO:0000256" key="4">
    <source>
        <dbReference type="ARBA" id="ARBA00022692"/>
    </source>
</evidence>
<keyword evidence="4 13" id="KW-0812">Transmembrane</keyword>
<dbReference type="Gene3D" id="1.10.630.10">
    <property type="entry name" value="Cytochrome P450"/>
    <property type="match status" value="1"/>
</dbReference>
<dbReference type="AlphaFoldDB" id="A0AAN9SXB6"/>
<keyword evidence="5 11" id="KW-0479">Metal-binding</keyword>
<dbReference type="InterPro" id="IPR002401">
    <property type="entry name" value="Cyt_P450_E_grp-I"/>
</dbReference>
<dbReference type="GO" id="GO:0016705">
    <property type="term" value="F:oxidoreductase activity, acting on paired donors, with incorporation or reduction of molecular oxygen"/>
    <property type="evidence" value="ECO:0007669"/>
    <property type="project" value="InterPro"/>
</dbReference>
<dbReference type="FunFam" id="1.10.630.10:FF:000029">
    <property type="entry name" value="Cytochrome P450 734A1"/>
    <property type="match status" value="1"/>
</dbReference>
<dbReference type="SUPFAM" id="SSF48264">
    <property type="entry name" value="Cytochrome P450"/>
    <property type="match status" value="1"/>
</dbReference>
<accession>A0AAN9SXB6</accession>
<evidence type="ECO:0000256" key="1">
    <source>
        <dbReference type="ARBA" id="ARBA00004167"/>
    </source>
</evidence>
<dbReference type="GO" id="GO:0016020">
    <property type="term" value="C:membrane"/>
    <property type="evidence" value="ECO:0007669"/>
    <property type="project" value="UniProtKB-SubCell"/>
</dbReference>
<keyword evidence="9 12" id="KW-0503">Monooxygenase</keyword>
<dbReference type="InterPro" id="IPR017972">
    <property type="entry name" value="Cyt_P450_CS"/>
</dbReference>
<proteinExistence type="inferred from homology"/>
<dbReference type="GO" id="GO:0004497">
    <property type="term" value="F:monooxygenase activity"/>
    <property type="evidence" value="ECO:0007669"/>
    <property type="project" value="UniProtKB-KW"/>
</dbReference>
<dbReference type="PRINTS" id="PR00463">
    <property type="entry name" value="EP450I"/>
</dbReference>
<dbReference type="InterPro" id="IPR001128">
    <property type="entry name" value="Cyt_P450"/>
</dbReference>
<comment type="subcellular location">
    <subcellularLocation>
        <location evidence="1">Membrane</location>
        <topology evidence="1">Single-pass membrane protein</topology>
    </subcellularLocation>
</comment>
<dbReference type="EMBL" id="JAYMYS010000002">
    <property type="protein sequence ID" value="KAK7407640.1"/>
    <property type="molecule type" value="Genomic_DNA"/>
</dbReference>
<comment type="similarity">
    <text evidence="2 12">Belongs to the cytochrome P450 family.</text>
</comment>
<dbReference type="PROSITE" id="PS00086">
    <property type="entry name" value="CYTOCHROME_P450"/>
    <property type="match status" value="1"/>
</dbReference>